<evidence type="ECO:0000313" key="3">
    <source>
        <dbReference type="EMBL" id="BAO19254.1"/>
    </source>
</evidence>
<dbReference type="EMBL" id="AB853026">
    <property type="protein sequence ID" value="BAO19254.1"/>
    <property type="molecule type" value="Genomic_DNA"/>
</dbReference>
<reference evidence="3" key="1">
    <citation type="journal article" date="2014" name="Microbiology">
        <title>A 2,4-dichlorophenoxyacetic acid degradation plasmid pM7012 discloses distribution of an unclassified megaplasmid group across bacterial species.</title>
        <authorList>
            <person name="Sakai Y."/>
            <person name="Ogawa N."/>
            <person name="Shimomura Y."/>
            <person name="Fujii T."/>
        </authorList>
    </citation>
    <scope>NUCLEOTIDE SEQUENCE</scope>
    <source>
        <strain evidence="3">M701</strain>
    </source>
</reference>
<proteinExistence type="predicted"/>
<dbReference type="CDD" id="cd01127">
    <property type="entry name" value="TrwB_TraG_TraD_VirD4"/>
    <property type="match status" value="1"/>
</dbReference>
<keyword evidence="3" id="KW-0614">Plasmid</keyword>
<dbReference type="Pfam" id="PF12696">
    <property type="entry name" value="TraG-D_C"/>
    <property type="match status" value="1"/>
</dbReference>
<evidence type="ECO:0000256" key="1">
    <source>
        <dbReference type="SAM" id="MobiDB-lite"/>
    </source>
</evidence>
<feature type="domain" description="TraD/TraG TraM recognition site" evidence="2">
    <location>
        <begin position="375"/>
        <end position="509"/>
    </location>
</feature>
<protein>
    <submittedName>
        <fullName evidence="3">TraD family protein</fullName>
    </submittedName>
</protein>
<dbReference type="InterPro" id="IPR051162">
    <property type="entry name" value="T4SS_component"/>
</dbReference>
<feature type="compositionally biased region" description="Basic and acidic residues" evidence="1">
    <location>
        <begin position="490"/>
        <end position="502"/>
    </location>
</feature>
<feature type="compositionally biased region" description="Low complexity" evidence="1">
    <location>
        <begin position="462"/>
        <end position="481"/>
    </location>
</feature>
<feature type="region of interest" description="Disordered" evidence="1">
    <location>
        <begin position="462"/>
        <end position="502"/>
    </location>
</feature>
<accession>V5YPP9</accession>
<gene>
    <name evidence="3" type="primary">traD</name>
</gene>
<dbReference type="SUPFAM" id="SSF52540">
    <property type="entry name" value="P-loop containing nucleoside triphosphate hydrolases"/>
    <property type="match status" value="1"/>
</dbReference>
<evidence type="ECO:0000259" key="2">
    <source>
        <dbReference type="Pfam" id="PF12696"/>
    </source>
</evidence>
<dbReference type="InterPro" id="IPR032689">
    <property type="entry name" value="TraG-D_C"/>
</dbReference>
<dbReference type="Gene3D" id="3.40.50.300">
    <property type="entry name" value="P-loop containing nucleotide triphosphate hydrolases"/>
    <property type="match status" value="2"/>
</dbReference>
<organism evidence="3">
    <name type="scientific">Burkholderia sp. M701</name>
    <dbReference type="NCBI Taxonomy" id="326454"/>
    <lineage>
        <taxon>Bacteria</taxon>
        <taxon>Pseudomonadati</taxon>
        <taxon>Pseudomonadota</taxon>
        <taxon>Betaproteobacteria</taxon>
        <taxon>Burkholderiales</taxon>
        <taxon>Burkholderiaceae</taxon>
        <taxon>Burkholderia</taxon>
    </lineage>
</organism>
<dbReference type="InterPro" id="IPR027417">
    <property type="entry name" value="P-loop_NTPase"/>
</dbReference>
<name>V5YPP9_9BURK</name>
<dbReference type="PANTHER" id="PTHR30121">
    <property type="entry name" value="UNCHARACTERIZED PROTEIN YJGR-RELATED"/>
    <property type="match status" value="1"/>
</dbReference>
<feature type="compositionally biased region" description="Basic and acidic residues" evidence="1">
    <location>
        <begin position="576"/>
        <end position="585"/>
    </location>
</feature>
<dbReference type="PANTHER" id="PTHR30121:SF6">
    <property type="entry name" value="SLR6007 PROTEIN"/>
    <property type="match status" value="1"/>
</dbReference>
<dbReference type="AlphaFoldDB" id="V5YPP9"/>
<geneLocation type="plasmid" evidence="3">
    <name>pM7012</name>
</geneLocation>
<dbReference type="RefSeq" id="WP_023842794.1">
    <property type="nucleotide sequence ID" value="NC_022995.1"/>
</dbReference>
<reference evidence="3" key="2">
    <citation type="submission" date="2024-06" db="EMBL/GenBank/DDBJ databases">
        <authorList>
            <person name="Sakai Y."/>
            <person name="Fujii T."/>
        </authorList>
    </citation>
    <scope>NUCLEOTIDE SEQUENCE</scope>
    <source>
        <strain evidence="3">M701</strain>
        <plasmid evidence="3">pM7012</plasmid>
    </source>
</reference>
<feature type="region of interest" description="Disordered" evidence="1">
    <location>
        <begin position="564"/>
        <end position="585"/>
    </location>
</feature>
<sequence>MSVSQMYKTKLGGSIDTLALSTMGAGAVLSSPYFASVPASVPMALGAAGSAWLGNRVFEFWRERNVLESKIGIQSAAMLTKPDGLLIGYTTDTGQPVYLPDDDLVRHGFIGGQSGVGKTVLGRLLMFQQIQRGGGLAFIDGKLMAEDIHTIYQYCCWCGREQDLLILNPGNPEMSNTYNPILRGDPDEVAARVLSLIPSTENNPGADHYKQSANQGISTLVAALQAAGLAYNFIDFSILLMNHKAIEELETRLKKVQPNHEATKNLSLFLEQYKGGGKPGLENMVDIKRLKETFGGVGGRMFMFGTGKFGKVMNTYTPDIDLFNAIRGNKIIYVALPTMAKNEAASNFGKMFLGDLRTAIAWVQALPEHLRPNPPFLVFMDELGSYAVASLARPFEQSRSASIALLPAVQTLSNLESVSPEFKEMVIGNTWTKIFFKIGSQKTAEEFAELIGMQKEIARSISQSENSSISSPNMNITPEAGIGSGSGMSESEKEQEGYKVSPDDLKKLDKGECIVLYGGDAIFNIRVPKIDIGKKLQKEIGNVRINYFRHPKVEGADFFKNSEKYIGGNSRPQGARKQEEVIHAE</sequence>